<protein>
    <recommendedName>
        <fullName evidence="3">EF-hand domain-containing protein</fullName>
    </recommendedName>
</protein>
<evidence type="ECO:0000256" key="1">
    <source>
        <dbReference type="SAM" id="MobiDB-lite"/>
    </source>
</evidence>
<dbReference type="OrthoDB" id="8588735at2"/>
<dbReference type="SUPFAM" id="SSF47473">
    <property type="entry name" value="EF-hand"/>
    <property type="match status" value="1"/>
</dbReference>
<feature type="signal peptide" evidence="2">
    <location>
        <begin position="1"/>
        <end position="32"/>
    </location>
</feature>
<keyword evidence="2" id="KW-0732">Signal</keyword>
<dbReference type="RefSeq" id="WP_124705385.1">
    <property type="nucleotide sequence ID" value="NZ_BGOW01000021.1"/>
</dbReference>
<accession>A0A401JG47</accession>
<dbReference type="Gene3D" id="1.10.238.10">
    <property type="entry name" value="EF-hand"/>
    <property type="match status" value="1"/>
</dbReference>
<sequence>MSYRALNLQNKAIQAFVLGTALVVSGMAVSHAAPASKTEVSPAMSLFDTNHDSFVNPKEASAQGMPAQVFKEADANHDGKLSPDELANAMATASVPPADAPTVPSPGTPKY</sequence>
<proteinExistence type="predicted"/>
<dbReference type="PROSITE" id="PS50222">
    <property type="entry name" value="EF_HAND_2"/>
    <property type="match status" value="1"/>
</dbReference>
<name>A0A401JG47_9PROT</name>
<keyword evidence="5" id="KW-1185">Reference proteome</keyword>
<dbReference type="EMBL" id="BGOW01000021">
    <property type="protein sequence ID" value="GBL46600.1"/>
    <property type="molecule type" value="Genomic_DNA"/>
</dbReference>
<evidence type="ECO:0000313" key="4">
    <source>
        <dbReference type="EMBL" id="GBL46600.1"/>
    </source>
</evidence>
<evidence type="ECO:0000256" key="2">
    <source>
        <dbReference type="SAM" id="SignalP"/>
    </source>
</evidence>
<feature type="region of interest" description="Disordered" evidence="1">
    <location>
        <begin position="73"/>
        <end position="111"/>
    </location>
</feature>
<dbReference type="PROSITE" id="PS00018">
    <property type="entry name" value="EF_HAND_1"/>
    <property type="match status" value="1"/>
</dbReference>
<feature type="compositionally biased region" description="Basic and acidic residues" evidence="1">
    <location>
        <begin position="73"/>
        <end position="83"/>
    </location>
</feature>
<feature type="domain" description="EF-hand" evidence="3">
    <location>
        <begin position="61"/>
        <end position="96"/>
    </location>
</feature>
<feature type="chain" id="PRO_5019062607" description="EF-hand domain-containing protein" evidence="2">
    <location>
        <begin position="33"/>
        <end position="111"/>
    </location>
</feature>
<dbReference type="GO" id="GO:0005509">
    <property type="term" value="F:calcium ion binding"/>
    <property type="evidence" value="ECO:0007669"/>
    <property type="project" value="InterPro"/>
</dbReference>
<dbReference type="AlphaFoldDB" id="A0A401JG47"/>
<gene>
    <name evidence="4" type="ORF">SFMTTN_2415</name>
</gene>
<dbReference type="Pfam" id="PF13202">
    <property type="entry name" value="EF-hand_5"/>
    <property type="match status" value="1"/>
</dbReference>
<reference evidence="4 5" key="1">
    <citation type="journal article" date="2019" name="Front. Microbiol.">
        <title>Genomes of Neutrophilic Sulfur-Oxidizing Chemolithoautotrophs Representing 9 Proteobacterial Species From 8 Genera.</title>
        <authorList>
            <person name="Watanabe T."/>
            <person name="Kojima H."/>
            <person name="Umezawa K."/>
            <person name="Hori C."/>
            <person name="Takasuka T.E."/>
            <person name="Kato Y."/>
            <person name="Fukui M."/>
        </authorList>
    </citation>
    <scope>NUCLEOTIDE SEQUENCE [LARGE SCALE GENOMIC DNA]</scope>
    <source>
        <strain evidence="4 5">TTN</strain>
    </source>
</reference>
<dbReference type="InterPro" id="IPR018247">
    <property type="entry name" value="EF_Hand_1_Ca_BS"/>
</dbReference>
<dbReference type="Proteomes" id="UP000286806">
    <property type="component" value="Unassembled WGS sequence"/>
</dbReference>
<evidence type="ECO:0000313" key="5">
    <source>
        <dbReference type="Proteomes" id="UP000286806"/>
    </source>
</evidence>
<organism evidence="4 5">
    <name type="scientific">Sulfuriferula multivorans</name>
    <dbReference type="NCBI Taxonomy" id="1559896"/>
    <lineage>
        <taxon>Bacteria</taxon>
        <taxon>Pseudomonadati</taxon>
        <taxon>Pseudomonadota</taxon>
        <taxon>Betaproteobacteria</taxon>
        <taxon>Nitrosomonadales</taxon>
        <taxon>Sulfuricellaceae</taxon>
        <taxon>Sulfuriferula</taxon>
    </lineage>
</organism>
<comment type="caution">
    <text evidence="4">The sequence shown here is derived from an EMBL/GenBank/DDBJ whole genome shotgun (WGS) entry which is preliminary data.</text>
</comment>
<dbReference type="InterPro" id="IPR002048">
    <property type="entry name" value="EF_hand_dom"/>
</dbReference>
<evidence type="ECO:0000259" key="3">
    <source>
        <dbReference type="PROSITE" id="PS50222"/>
    </source>
</evidence>
<dbReference type="InterPro" id="IPR011992">
    <property type="entry name" value="EF-hand-dom_pair"/>
</dbReference>